<dbReference type="AlphaFoldDB" id="A0A1H2L485"/>
<accession>A0A1H2L485</accession>
<evidence type="ECO:0000313" key="2">
    <source>
        <dbReference type="EMBL" id="SDU75296.1"/>
    </source>
</evidence>
<feature type="region of interest" description="Disordered" evidence="1">
    <location>
        <begin position="40"/>
        <end position="69"/>
    </location>
</feature>
<reference evidence="3" key="1">
    <citation type="submission" date="2016-10" db="EMBL/GenBank/DDBJ databases">
        <authorList>
            <person name="Varghese N."/>
            <person name="Submissions S."/>
        </authorList>
    </citation>
    <scope>NUCLEOTIDE SEQUENCE [LARGE SCALE GENOMIC DNA]</scope>
    <source>
        <strain evidence="3">DSM 45079</strain>
    </source>
</reference>
<evidence type="ECO:0000256" key="1">
    <source>
        <dbReference type="SAM" id="MobiDB-lite"/>
    </source>
</evidence>
<gene>
    <name evidence="2" type="ORF">SAMN04488563_4940</name>
</gene>
<feature type="compositionally biased region" description="Basic and acidic residues" evidence="1">
    <location>
        <begin position="40"/>
        <end position="55"/>
    </location>
</feature>
<sequence>MDQGEASSELWYRARCCDCPSQGQLVRRLRIAEAAARRHADDKSHTVYVGDDRGNRIYGTTYHPGRERP</sequence>
<dbReference type="RefSeq" id="WP_152691161.1">
    <property type="nucleotide sequence ID" value="NZ_LBMC01000103.1"/>
</dbReference>
<protein>
    <submittedName>
        <fullName evidence="2">Uncharacterized protein</fullName>
    </submittedName>
</protein>
<dbReference type="Proteomes" id="UP000182977">
    <property type="component" value="Chromosome I"/>
</dbReference>
<evidence type="ECO:0000313" key="3">
    <source>
        <dbReference type="Proteomes" id="UP000182977"/>
    </source>
</evidence>
<keyword evidence="3" id="KW-1185">Reference proteome</keyword>
<organism evidence="2 3">
    <name type="scientific">Jiangella alkaliphila</name>
    <dbReference type="NCBI Taxonomy" id="419479"/>
    <lineage>
        <taxon>Bacteria</taxon>
        <taxon>Bacillati</taxon>
        <taxon>Actinomycetota</taxon>
        <taxon>Actinomycetes</taxon>
        <taxon>Jiangellales</taxon>
        <taxon>Jiangellaceae</taxon>
        <taxon>Jiangella</taxon>
    </lineage>
</organism>
<proteinExistence type="predicted"/>
<dbReference type="EMBL" id="LT629791">
    <property type="protein sequence ID" value="SDU75296.1"/>
    <property type="molecule type" value="Genomic_DNA"/>
</dbReference>
<name>A0A1H2L485_9ACTN</name>